<dbReference type="AlphaFoldDB" id="A0A286UD24"/>
<proteinExistence type="predicted"/>
<protein>
    <submittedName>
        <fullName evidence="1">60s ribosomal l20</fullName>
    </submittedName>
</protein>
<sequence length="169" mass="19190">MSSAVRIFARTYATRRPVRPPLKVIDPLLSSPNATAVKLEDGMTLIHRPPPSAPSVFSTTALPASPLLLSKRSDSETVPPRLRKERIYGNHVLTEDDFAKMQKLRDENPSYYTRSRLAKLYKCPPFLVAQKRTMGRTQEYSKRNKEKAKGVLVNGCIVLYIYSSDLYYL</sequence>
<comment type="caution">
    <text evidence="1">The sequence shown here is derived from an EMBL/GenBank/DDBJ whole genome shotgun (WGS) entry which is preliminary data.</text>
</comment>
<dbReference type="EMBL" id="NBII01000007">
    <property type="protein sequence ID" value="PAV17496.1"/>
    <property type="molecule type" value="Genomic_DNA"/>
</dbReference>
<dbReference type="InParanoid" id="A0A286UD24"/>
<evidence type="ECO:0000313" key="1">
    <source>
        <dbReference type="EMBL" id="PAV17496.1"/>
    </source>
</evidence>
<dbReference type="Pfam" id="PF12824">
    <property type="entry name" value="MRP-L20"/>
    <property type="match status" value="1"/>
</dbReference>
<keyword evidence="2" id="KW-1185">Reference proteome</keyword>
<dbReference type="Proteomes" id="UP000217199">
    <property type="component" value="Unassembled WGS sequence"/>
</dbReference>
<accession>A0A286UD24</accession>
<dbReference type="OrthoDB" id="6021263at2759"/>
<evidence type="ECO:0000313" key="2">
    <source>
        <dbReference type="Proteomes" id="UP000217199"/>
    </source>
</evidence>
<name>A0A286UD24_9AGAM</name>
<reference evidence="1 2" key="1">
    <citation type="journal article" date="2017" name="Mol. Ecol.">
        <title>Comparative and population genomic landscape of Phellinus noxius: A hypervariable fungus causing root rot in trees.</title>
        <authorList>
            <person name="Chung C.L."/>
            <person name="Lee T.J."/>
            <person name="Akiba M."/>
            <person name="Lee H.H."/>
            <person name="Kuo T.H."/>
            <person name="Liu D."/>
            <person name="Ke H.M."/>
            <person name="Yokoi T."/>
            <person name="Roa M.B."/>
            <person name="Lu M.J."/>
            <person name="Chang Y.Y."/>
            <person name="Ann P.J."/>
            <person name="Tsai J.N."/>
            <person name="Chen C.Y."/>
            <person name="Tzean S.S."/>
            <person name="Ota Y."/>
            <person name="Hattori T."/>
            <person name="Sahashi N."/>
            <person name="Liou R.F."/>
            <person name="Kikuchi T."/>
            <person name="Tsai I.J."/>
        </authorList>
    </citation>
    <scope>NUCLEOTIDE SEQUENCE [LARGE SCALE GENOMIC DNA]</scope>
    <source>
        <strain evidence="1 2">FFPRI411160</strain>
    </source>
</reference>
<dbReference type="STRING" id="2282107.A0A286UD24"/>
<organism evidence="1 2">
    <name type="scientific">Pyrrhoderma noxium</name>
    <dbReference type="NCBI Taxonomy" id="2282107"/>
    <lineage>
        <taxon>Eukaryota</taxon>
        <taxon>Fungi</taxon>
        <taxon>Dikarya</taxon>
        <taxon>Basidiomycota</taxon>
        <taxon>Agaricomycotina</taxon>
        <taxon>Agaricomycetes</taxon>
        <taxon>Hymenochaetales</taxon>
        <taxon>Hymenochaetaceae</taxon>
        <taxon>Pyrrhoderma</taxon>
    </lineage>
</organism>
<gene>
    <name evidence="1" type="ORF">PNOK_0756000</name>
</gene>